<organism evidence="2">
    <name type="scientific">Telmatobacter sp. DSM 110680</name>
    <dbReference type="NCBI Taxonomy" id="3036704"/>
    <lineage>
        <taxon>Bacteria</taxon>
        <taxon>Pseudomonadati</taxon>
        <taxon>Acidobacteriota</taxon>
        <taxon>Terriglobia</taxon>
        <taxon>Terriglobales</taxon>
        <taxon>Acidobacteriaceae</taxon>
        <taxon>Telmatobacter</taxon>
    </lineage>
</organism>
<feature type="transmembrane region" description="Helical" evidence="1">
    <location>
        <begin position="359"/>
        <end position="380"/>
    </location>
</feature>
<feature type="transmembrane region" description="Helical" evidence="1">
    <location>
        <begin position="172"/>
        <end position="191"/>
    </location>
</feature>
<feature type="transmembrane region" description="Helical" evidence="1">
    <location>
        <begin position="221"/>
        <end position="238"/>
    </location>
</feature>
<dbReference type="EMBL" id="CP121196">
    <property type="protein sequence ID" value="XBH16957.1"/>
    <property type="molecule type" value="Genomic_DNA"/>
</dbReference>
<feature type="transmembrane region" description="Helical" evidence="1">
    <location>
        <begin position="244"/>
        <end position="261"/>
    </location>
</feature>
<name>A0AAU7DG10_9BACT</name>
<evidence type="ECO:0000256" key="1">
    <source>
        <dbReference type="SAM" id="Phobius"/>
    </source>
</evidence>
<reference evidence="2" key="1">
    <citation type="submission" date="2023-03" db="EMBL/GenBank/DDBJ databases">
        <title>Edaphobacter sp.</title>
        <authorList>
            <person name="Huber K.J."/>
            <person name="Papendorf J."/>
            <person name="Pilke C."/>
            <person name="Bunk B."/>
            <person name="Sproeer C."/>
            <person name="Pester M."/>
        </authorList>
    </citation>
    <scope>NUCLEOTIDE SEQUENCE</scope>
    <source>
        <strain evidence="2">DSM 110680</strain>
    </source>
</reference>
<protein>
    <recommendedName>
        <fullName evidence="3">Glycosyltransferase RgtA/B/C/D-like domain-containing protein</fullName>
    </recommendedName>
</protein>
<feature type="transmembrane region" description="Helical" evidence="1">
    <location>
        <begin position="273"/>
        <end position="291"/>
    </location>
</feature>
<keyword evidence="1" id="KW-1133">Transmembrane helix</keyword>
<feature type="transmembrane region" description="Helical" evidence="1">
    <location>
        <begin position="392"/>
        <end position="411"/>
    </location>
</feature>
<feature type="transmembrane region" description="Helical" evidence="1">
    <location>
        <begin position="57"/>
        <end position="76"/>
    </location>
</feature>
<proteinExistence type="predicted"/>
<feature type="transmembrane region" description="Helical" evidence="1">
    <location>
        <begin position="197"/>
        <end position="214"/>
    </location>
</feature>
<feature type="transmembrane region" description="Helical" evidence="1">
    <location>
        <begin position="443"/>
        <end position="464"/>
    </location>
</feature>
<keyword evidence="1" id="KW-0472">Membrane</keyword>
<dbReference type="AlphaFoldDB" id="A0AAU7DG10"/>
<gene>
    <name evidence="2" type="ORF">P8935_20580</name>
</gene>
<keyword evidence="1" id="KW-0812">Transmembrane</keyword>
<accession>A0AAU7DG10</accession>
<sequence length="585" mass="66266">MSILMTAPHEQNITLTFIEGGLTAIFVAASFAWPRLCSSWFLRVERWFGRLARKQGIAVMIVGAAGLLLRLAILPWCPIPLPFVPDDFSFLLASDTFSHGHLTNPTPAMWVHFESIHIDMLPTYMSMYFPPQGLVMAAGKLLFGNPWFGILIMSALMCAGICWMLQAWLPATWAFMGGMLAVIHLGLFSYWTNTFHAAGSIAALGGALILGGLPRFKRRPLFRYALLMAIGMALMFTTRPFESMLLFLPVAASLIHWYLVAQNRPHPAVLLRRLIIPLAVVVGAAAWLGYYDYRVFGNPLTLPYTVNRATYAIAPYFAWQKPRPEPSYHHAEMRRFYHEDEFDDYAKARSVKGFFKMTLIKAIIGTLFFTGFALLPFAFMSRRVCRDQRVKFLLICLVFLSAGMIVEIFLIPHYMAPFTAAIYAVGLQAMRHMRHFKPGDQPVGLALVRFSVVVIIVMSGVRLFSKPLNLSFPEWPSSTWNFSWYGPEIFGKDRAGVSQELEKLPGEQLAVVRYSSDHNPQDEWVYNAADIEHSKVIWAREMDPASNLELFQYYRNRKVWLVQPDAQPVAVSPYLLPGQITSTVR</sequence>
<evidence type="ECO:0008006" key="3">
    <source>
        <dbReference type="Google" id="ProtNLM"/>
    </source>
</evidence>
<feature type="transmembrane region" description="Helical" evidence="1">
    <location>
        <begin position="12"/>
        <end position="36"/>
    </location>
</feature>
<evidence type="ECO:0000313" key="2">
    <source>
        <dbReference type="EMBL" id="XBH16957.1"/>
    </source>
</evidence>
<dbReference type="RefSeq" id="WP_348262187.1">
    <property type="nucleotide sequence ID" value="NZ_CP121196.1"/>
</dbReference>